<reference evidence="2" key="1">
    <citation type="journal article" date="2021" name="Proc. Natl. Acad. Sci. U.S.A.">
        <title>A Catalog of Tens of Thousands of Viruses from Human Metagenomes Reveals Hidden Associations with Chronic Diseases.</title>
        <authorList>
            <person name="Tisza M.J."/>
            <person name="Buck C.B."/>
        </authorList>
    </citation>
    <scope>NUCLEOTIDE SEQUENCE</scope>
    <source>
        <strain evidence="2">Ct5d86</strain>
    </source>
</reference>
<keyword evidence="1" id="KW-0812">Transmembrane</keyword>
<sequence length="1476" mass="158531">MATTIEQLEVEISSNSSSAVIGIEALSTSLSKLKTALQGGIGLSAVSDGLKNINNTLKEMDGNGFNKISKLADSLEKLKNVGSIRISPAISRQISNISSAMSSLSGTDFSGVERFSAAIQPLTSLARPTGLNSVVKALDKLPRVAQSLLNMDIAAFTSRIRELSDALIPLATQLGTISTAFSRLPSNLQRVANTTHRVANENERTTNSYISLWANISLVKNAIVKIGNAIFEFIGHSNQFIEDFNLFNASMGKYANEAEKYAEQVGEILGIDPGEFMRNQGTFQTIITGFGVVSDKAYLMSKNLTQLGYDISSFYNISFENAMQKLQSGISGELEPLRRLGYDLSVARLQEEALALGIKKKVSEMTQAEKSQLRYYAIMTQVTTAQGDMARTLDAPSNQIRVMQAQLTQCARAIGNIFIPALNAILPYAIAIVKVIRLIADSFANLIGFKLPEVDYSDITHGIGDTADEMDRYKDNTDKATKATKKLKNAMLGIDELNILSKNDDTDEALKKLNEKKSNDLGIDLPEYDFLKGAINSKVDAIVNILKEALAEIEAAISVFALVFGTILVVSGVNIPLGIALIAAGAVGLVHTIATNWNSMSDSLAKVLTYLLGMLGGFFFALGVILVFTGNVPLGIALMIVGASAIVTAVAINWTKLQGDLTNALAILAAVVGGALLVIGVMLLLAGFIPLGIGAIVAGITMLVAAAAINWGDSISQKIKSILATITMIVAGAFLALGVIMLMAGHIPLGIGLLLVGAVAMATAVALNWGAITKSLSGMLGAITSMVSGALLGIGVILVATGNIPLGIGLIAAGAIGLAAVVAVNYGAITSTVTKFFKELGAIVGVSLVAIGVLLCMAGILPLGIGLIVAGISSTVASIALNWGAVKAGVNKFFKDLGVIIGLSMVAIGVLLCMVGILPLGIGLIVAGLGSAAYGVALNMGAADKTVGQGLGKISKRFNAFRQGVTSDLSSTEARVQSWSTNMNRHFDKFQKNKSFNLDIKLRDNVPEQWNKTQNWWDRETKGGLNVSGNVSLRKEGWNTVKDWVGETPTLEQHVELRKQSWNTVKDWVGTTPPIQQNIELRKQGWHSVRDWMGEIPTLSQGLSLRKNGWTTVRNWVGDVPNVDQNISLRKNGWNTVRNWIGDVPIINQIVELKKQGWHSVKSWIGDVPIISQYVELVKQGWTTVKSWIGNVPSIDQHIELKKQGWQTVKDWIGNIPIIEQNITLLKKGWDTLHNFVKGNTPDTVDVRINLISQWKGKIKEFFGLASGGIVTAGGGIQMLASGGIVSSNMWNSIPKYANGTNNIHGSMFIAGEAGAELVGHVNGTTEVLNRFQLAQVMKHSIESGMAQFTGFWQSMSRDIITCTNGIINAIAICTGDITENMLLASNTGYISHDALARDVYEDSKQAYSNSNSDDTWSRNMREFYHEYVEPTLREIAADTKRQADKNEKTVVQVGNRVIDDAVTTQRRANGFSFIN</sequence>
<feature type="transmembrane region" description="Helical" evidence="1">
    <location>
        <begin position="607"/>
        <end position="628"/>
    </location>
</feature>
<feature type="transmembrane region" description="Helical" evidence="1">
    <location>
        <begin position="867"/>
        <end position="885"/>
    </location>
</feature>
<feature type="transmembrane region" description="Helical" evidence="1">
    <location>
        <begin position="634"/>
        <end position="652"/>
    </location>
</feature>
<accession>A0A8S5LM84</accession>
<name>A0A8S5LM84_9CAUD</name>
<feature type="transmembrane region" description="Helical" evidence="1">
    <location>
        <begin position="779"/>
        <end position="800"/>
    </location>
</feature>
<feature type="transmembrane region" description="Helical" evidence="1">
    <location>
        <begin position="664"/>
        <end position="685"/>
    </location>
</feature>
<dbReference type="EMBL" id="BK015875">
    <property type="protein sequence ID" value="DAD71002.1"/>
    <property type="molecule type" value="Genomic_DNA"/>
</dbReference>
<feature type="transmembrane region" description="Helical" evidence="1">
    <location>
        <begin position="897"/>
        <end position="930"/>
    </location>
</feature>
<feature type="transmembrane region" description="Helical" evidence="1">
    <location>
        <begin position="723"/>
        <end position="744"/>
    </location>
</feature>
<feature type="transmembrane region" description="Helical" evidence="1">
    <location>
        <begin position="750"/>
        <end position="772"/>
    </location>
</feature>
<organism evidence="2">
    <name type="scientific">Siphoviridae sp. ct5d86</name>
    <dbReference type="NCBI Taxonomy" id="2827561"/>
    <lineage>
        <taxon>Viruses</taxon>
        <taxon>Duplodnaviria</taxon>
        <taxon>Heunggongvirae</taxon>
        <taxon>Uroviricota</taxon>
        <taxon>Caudoviricetes</taxon>
    </lineage>
</organism>
<keyword evidence="1" id="KW-0472">Membrane</keyword>
<keyword evidence="1" id="KW-1133">Transmembrane helix</keyword>
<feature type="transmembrane region" description="Helical" evidence="1">
    <location>
        <begin position="840"/>
        <end position="861"/>
    </location>
</feature>
<evidence type="ECO:0000313" key="2">
    <source>
        <dbReference type="EMBL" id="DAD71002.1"/>
    </source>
</evidence>
<proteinExistence type="predicted"/>
<protein>
    <submittedName>
        <fullName evidence="2">Minor tail protein</fullName>
    </submittedName>
</protein>
<feature type="transmembrane region" description="Helical" evidence="1">
    <location>
        <begin position="575"/>
        <end position="595"/>
    </location>
</feature>
<evidence type="ECO:0000256" key="1">
    <source>
        <dbReference type="SAM" id="Phobius"/>
    </source>
</evidence>
<feature type="transmembrane region" description="Helical" evidence="1">
    <location>
        <begin position="691"/>
        <end position="711"/>
    </location>
</feature>
<feature type="transmembrane region" description="Helical" evidence="1">
    <location>
        <begin position="806"/>
        <end position="828"/>
    </location>
</feature>